<proteinExistence type="predicted"/>
<dbReference type="Gene3D" id="2.60.120.620">
    <property type="entry name" value="q2cbj1_9rhob like domain"/>
    <property type="match status" value="1"/>
</dbReference>
<dbReference type="GO" id="GO:0016706">
    <property type="term" value="F:2-oxoglutarate-dependent dioxygenase activity"/>
    <property type="evidence" value="ECO:0007669"/>
    <property type="project" value="UniProtKB-ARBA"/>
</dbReference>
<organism evidence="1 2">
    <name type="scientific">Parvicella tangerina</name>
    <dbReference type="NCBI Taxonomy" id="2829795"/>
    <lineage>
        <taxon>Bacteria</taxon>
        <taxon>Pseudomonadati</taxon>
        <taxon>Bacteroidota</taxon>
        <taxon>Flavobacteriia</taxon>
        <taxon>Flavobacteriales</taxon>
        <taxon>Parvicellaceae</taxon>
        <taxon>Parvicella</taxon>
    </lineage>
</organism>
<dbReference type="EMBL" id="OU015584">
    <property type="protein sequence ID" value="CAG5079710.1"/>
    <property type="molecule type" value="Genomic_DNA"/>
</dbReference>
<dbReference type="InterPro" id="IPR008775">
    <property type="entry name" value="Phytyl_CoA_dOase-like"/>
</dbReference>
<keyword evidence="2" id="KW-1185">Reference proteome</keyword>
<dbReference type="PANTHER" id="PTHR20883:SF14">
    <property type="entry name" value="PHYTANOYL-COA DIOXYGENASE"/>
    <property type="match status" value="1"/>
</dbReference>
<name>A0A916JKQ4_9FLAO</name>
<accession>A0A916JKQ4</accession>
<gene>
    <name evidence="1" type="ORF">CRYO30217_01028</name>
</gene>
<evidence type="ECO:0008006" key="3">
    <source>
        <dbReference type="Google" id="ProtNLM"/>
    </source>
</evidence>
<reference evidence="1" key="1">
    <citation type="submission" date="2021-04" db="EMBL/GenBank/DDBJ databases">
        <authorList>
            <person name="Rodrigo-Torres L."/>
            <person name="Arahal R. D."/>
            <person name="Lucena T."/>
        </authorList>
    </citation>
    <scope>NUCLEOTIDE SEQUENCE</scope>
    <source>
        <strain evidence="1">AS29M-1</strain>
    </source>
</reference>
<dbReference type="AlphaFoldDB" id="A0A916JKQ4"/>
<evidence type="ECO:0000313" key="2">
    <source>
        <dbReference type="Proteomes" id="UP000683507"/>
    </source>
</evidence>
<dbReference type="Proteomes" id="UP000683507">
    <property type="component" value="Chromosome"/>
</dbReference>
<dbReference type="SUPFAM" id="SSF51197">
    <property type="entry name" value="Clavaminate synthase-like"/>
    <property type="match status" value="1"/>
</dbReference>
<dbReference type="RefSeq" id="WP_258541247.1">
    <property type="nucleotide sequence ID" value="NZ_OU015584.1"/>
</dbReference>
<evidence type="ECO:0000313" key="1">
    <source>
        <dbReference type="EMBL" id="CAG5079710.1"/>
    </source>
</evidence>
<dbReference type="Pfam" id="PF05721">
    <property type="entry name" value="PhyH"/>
    <property type="match status" value="1"/>
</dbReference>
<sequence length="276" mass="32652">MELDKKFYAEKGYLIFKNFFTAEEMDTILLDVLKVFSIAFTDERKNDFLSLDNLEKTELHLFELFERDSELFIRLGKQCQHLISLWRLSTSKKIENLLLELGLEFPNLSVRPSMFFNSRLLDKVGHYWKLGDHQDWRSSQGSLDSVTLWYPYVDCNVELGALEIIEGSHLEGLYECSDVEYYSKINDELIDESKYESVEMEKGDLLLFNSFLVHRSGTNSTRRVRWSSQLRYNNLLEESFVRRRLPNPYVYKPFEELVEPGPPSKQEIIDYFKTVE</sequence>
<protein>
    <recommendedName>
        <fullName evidence="3">Phytanoyl-CoA dioxygenase</fullName>
    </recommendedName>
</protein>
<dbReference type="KEGG" id="ptan:CRYO30217_01028"/>
<dbReference type="GO" id="GO:0005506">
    <property type="term" value="F:iron ion binding"/>
    <property type="evidence" value="ECO:0007669"/>
    <property type="project" value="UniProtKB-ARBA"/>
</dbReference>
<dbReference type="PANTHER" id="PTHR20883">
    <property type="entry name" value="PHYTANOYL-COA DIOXYGENASE DOMAIN CONTAINING 1"/>
    <property type="match status" value="1"/>
</dbReference>